<name>A0ABS4JEJ2_9BACL</name>
<protein>
    <submittedName>
        <fullName evidence="2">Membrane protein</fullName>
    </submittedName>
</protein>
<reference evidence="2 3" key="1">
    <citation type="submission" date="2021-03" db="EMBL/GenBank/DDBJ databases">
        <title>Genomic Encyclopedia of Type Strains, Phase IV (KMG-IV): sequencing the most valuable type-strain genomes for metagenomic binning, comparative biology and taxonomic classification.</title>
        <authorList>
            <person name="Goeker M."/>
        </authorList>
    </citation>
    <scope>NUCLEOTIDE SEQUENCE [LARGE SCALE GENOMIC DNA]</scope>
    <source>
        <strain evidence="2 3">DSM 26806</strain>
    </source>
</reference>
<feature type="transmembrane region" description="Helical" evidence="1">
    <location>
        <begin position="83"/>
        <end position="109"/>
    </location>
</feature>
<gene>
    <name evidence="2" type="ORF">J2Z69_001152</name>
</gene>
<feature type="transmembrane region" description="Helical" evidence="1">
    <location>
        <begin position="115"/>
        <end position="143"/>
    </location>
</feature>
<evidence type="ECO:0000313" key="3">
    <source>
        <dbReference type="Proteomes" id="UP001519288"/>
    </source>
</evidence>
<feature type="transmembrane region" description="Helical" evidence="1">
    <location>
        <begin position="7"/>
        <end position="28"/>
    </location>
</feature>
<proteinExistence type="predicted"/>
<evidence type="ECO:0000256" key="1">
    <source>
        <dbReference type="SAM" id="Phobius"/>
    </source>
</evidence>
<organism evidence="2 3">
    <name type="scientific">Paenibacillus shirakamiensis</name>
    <dbReference type="NCBI Taxonomy" id="1265935"/>
    <lineage>
        <taxon>Bacteria</taxon>
        <taxon>Bacillati</taxon>
        <taxon>Bacillota</taxon>
        <taxon>Bacilli</taxon>
        <taxon>Bacillales</taxon>
        <taxon>Paenibacillaceae</taxon>
        <taxon>Paenibacillus</taxon>
    </lineage>
</organism>
<dbReference type="Proteomes" id="UP001519288">
    <property type="component" value="Unassembled WGS sequence"/>
</dbReference>
<dbReference type="RefSeq" id="WP_209859905.1">
    <property type="nucleotide sequence ID" value="NZ_JAGGLD010000001.1"/>
</dbReference>
<keyword evidence="1" id="KW-0812">Transmembrane</keyword>
<feature type="transmembrane region" description="Helical" evidence="1">
    <location>
        <begin position="40"/>
        <end position="62"/>
    </location>
</feature>
<comment type="caution">
    <text evidence="2">The sequence shown here is derived from an EMBL/GenBank/DDBJ whole genome shotgun (WGS) entry which is preliminary data.</text>
</comment>
<sequence>MSNILEWLSVLGTGILELWAAILLGLAFKIHPILTGTLSAVGSIISTLIVIFFASSIRNWLIHITQGKNKGRARNMNRIWAKYGIVGIGFLSPLITGSLLGAAIGISFGAEPRKLFIWMTIGIIFWSAVLTTVAALGFNAFLFGN</sequence>
<keyword evidence="1" id="KW-1133">Transmembrane helix</keyword>
<keyword evidence="3" id="KW-1185">Reference proteome</keyword>
<evidence type="ECO:0000313" key="2">
    <source>
        <dbReference type="EMBL" id="MBP2000133.1"/>
    </source>
</evidence>
<dbReference type="InterPro" id="IPR009577">
    <property type="entry name" value="Sm_multidrug_ex"/>
</dbReference>
<keyword evidence="1" id="KW-0472">Membrane</keyword>
<accession>A0ABS4JEJ2</accession>
<dbReference type="Pfam" id="PF06695">
    <property type="entry name" value="Sm_multidrug_ex"/>
    <property type="match status" value="1"/>
</dbReference>
<dbReference type="EMBL" id="JAGGLD010000001">
    <property type="protein sequence ID" value="MBP2000133.1"/>
    <property type="molecule type" value="Genomic_DNA"/>
</dbReference>